<dbReference type="AlphaFoldDB" id="A0A1X7BVY3"/>
<organism evidence="1 2">
    <name type="scientific">Roseovarius aestuarii</name>
    <dbReference type="NCBI Taxonomy" id="475083"/>
    <lineage>
        <taxon>Bacteria</taxon>
        <taxon>Pseudomonadati</taxon>
        <taxon>Pseudomonadota</taxon>
        <taxon>Alphaproteobacteria</taxon>
        <taxon>Rhodobacterales</taxon>
        <taxon>Roseobacteraceae</taxon>
        <taxon>Roseovarius</taxon>
    </lineage>
</organism>
<evidence type="ECO:0000313" key="2">
    <source>
        <dbReference type="Proteomes" id="UP000193224"/>
    </source>
</evidence>
<sequence length="81" mass="9307">MKASKTHGWFDLVLLDLVKFAGHNNLQHTAGKLAEVYNLLQTERAGQEAPHGENFVCKSVTVSMARKTDEEMYNCVRWYDY</sequence>
<dbReference type="Proteomes" id="UP000193224">
    <property type="component" value="Unassembled WGS sequence"/>
</dbReference>
<accession>A0A1X7BVY3</accession>
<evidence type="ECO:0000313" key="1">
    <source>
        <dbReference type="EMBL" id="SMC13807.1"/>
    </source>
</evidence>
<reference evidence="1 2" key="1">
    <citation type="submission" date="2017-03" db="EMBL/GenBank/DDBJ databases">
        <authorList>
            <person name="Afonso C.L."/>
            <person name="Miller P.J."/>
            <person name="Scott M.A."/>
            <person name="Spackman E."/>
            <person name="Goraichik I."/>
            <person name="Dimitrov K.M."/>
            <person name="Suarez D.L."/>
            <person name="Swayne D.E."/>
        </authorList>
    </citation>
    <scope>NUCLEOTIDE SEQUENCE [LARGE SCALE GENOMIC DNA]</scope>
    <source>
        <strain evidence="1 2">CECT 7745</strain>
    </source>
</reference>
<dbReference type="RefSeq" id="WP_085801736.1">
    <property type="nucleotide sequence ID" value="NZ_FWXB01000017.1"/>
</dbReference>
<dbReference type="EMBL" id="FWXB01000017">
    <property type="protein sequence ID" value="SMC13807.1"/>
    <property type="molecule type" value="Genomic_DNA"/>
</dbReference>
<proteinExistence type="predicted"/>
<gene>
    <name evidence="1" type="ORF">ROA7745_03667</name>
</gene>
<name>A0A1X7BVY3_9RHOB</name>
<keyword evidence="2" id="KW-1185">Reference proteome</keyword>
<protein>
    <submittedName>
        <fullName evidence="1">Uncharacterized protein</fullName>
    </submittedName>
</protein>